<comment type="similarity">
    <text evidence="4 14">Belongs to the cytochrome P450 family.</text>
</comment>
<keyword evidence="9 14" id="KW-0560">Oxidoreductase</keyword>
<gene>
    <name evidence="15" type="ORF">NQ314_005256</name>
</gene>
<evidence type="ECO:0000313" key="16">
    <source>
        <dbReference type="Proteomes" id="UP001162156"/>
    </source>
</evidence>
<dbReference type="EMBL" id="JANEYF010001459">
    <property type="protein sequence ID" value="KAJ8963927.1"/>
    <property type="molecule type" value="Genomic_DNA"/>
</dbReference>
<evidence type="ECO:0000256" key="10">
    <source>
        <dbReference type="ARBA" id="ARBA00023004"/>
    </source>
</evidence>
<evidence type="ECO:0000256" key="1">
    <source>
        <dbReference type="ARBA" id="ARBA00001971"/>
    </source>
</evidence>
<dbReference type="Proteomes" id="UP001162156">
    <property type="component" value="Unassembled WGS sequence"/>
</dbReference>
<feature type="non-terminal residue" evidence="15">
    <location>
        <position position="1"/>
    </location>
</feature>
<evidence type="ECO:0000256" key="4">
    <source>
        <dbReference type="ARBA" id="ARBA00010617"/>
    </source>
</evidence>
<keyword evidence="10 13" id="KW-0408">Iron</keyword>
<evidence type="ECO:0000256" key="6">
    <source>
        <dbReference type="ARBA" id="ARBA00022723"/>
    </source>
</evidence>
<evidence type="ECO:0000256" key="9">
    <source>
        <dbReference type="ARBA" id="ARBA00023002"/>
    </source>
</evidence>
<name>A0AAV8ZIQ2_9CUCU</name>
<dbReference type="PRINTS" id="PR00463">
    <property type="entry name" value="EP450I"/>
</dbReference>
<evidence type="ECO:0000256" key="7">
    <source>
        <dbReference type="ARBA" id="ARBA00022824"/>
    </source>
</evidence>
<keyword evidence="5 13" id="KW-0349">Heme</keyword>
<dbReference type="InterPro" id="IPR001128">
    <property type="entry name" value="Cyt_P450"/>
</dbReference>
<dbReference type="InterPro" id="IPR002401">
    <property type="entry name" value="Cyt_P450_E_grp-I"/>
</dbReference>
<dbReference type="InterPro" id="IPR050476">
    <property type="entry name" value="Insect_CytP450_Detox"/>
</dbReference>
<comment type="subcellular location">
    <subcellularLocation>
        <location evidence="3">Endoplasmic reticulum membrane</location>
        <topology evidence="3">Peripheral membrane protein</topology>
    </subcellularLocation>
    <subcellularLocation>
        <location evidence="2">Microsome membrane</location>
        <topology evidence="2">Peripheral membrane protein</topology>
    </subcellularLocation>
</comment>
<evidence type="ECO:0000256" key="11">
    <source>
        <dbReference type="ARBA" id="ARBA00023033"/>
    </source>
</evidence>
<evidence type="ECO:0000256" key="12">
    <source>
        <dbReference type="ARBA" id="ARBA00023136"/>
    </source>
</evidence>
<evidence type="ECO:0000256" key="5">
    <source>
        <dbReference type="ARBA" id="ARBA00022617"/>
    </source>
</evidence>
<protein>
    <recommendedName>
        <fullName evidence="17">Cytochrome P450</fullName>
    </recommendedName>
</protein>
<organism evidence="15 16">
    <name type="scientific">Rhamnusium bicolor</name>
    <dbReference type="NCBI Taxonomy" id="1586634"/>
    <lineage>
        <taxon>Eukaryota</taxon>
        <taxon>Metazoa</taxon>
        <taxon>Ecdysozoa</taxon>
        <taxon>Arthropoda</taxon>
        <taxon>Hexapoda</taxon>
        <taxon>Insecta</taxon>
        <taxon>Pterygota</taxon>
        <taxon>Neoptera</taxon>
        <taxon>Endopterygota</taxon>
        <taxon>Coleoptera</taxon>
        <taxon>Polyphaga</taxon>
        <taxon>Cucujiformia</taxon>
        <taxon>Chrysomeloidea</taxon>
        <taxon>Cerambycidae</taxon>
        <taxon>Lepturinae</taxon>
        <taxon>Rhagiini</taxon>
        <taxon>Rhamnusium</taxon>
    </lineage>
</organism>
<evidence type="ECO:0000256" key="3">
    <source>
        <dbReference type="ARBA" id="ARBA00004406"/>
    </source>
</evidence>
<keyword evidence="16" id="KW-1185">Reference proteome</keyword>
<dbReference type="CDD" id="cd11056">
    <property type="entry name" value="CYP6-like"/>
    <property type="match status" value="1"/>
</dbReference>
<evidence type="ECO:0008006" key="17">
    <source>
        <dbReference type="Google" id="ProtNLM"/>
    </source>
</evidence>
<feature type="binding site" description="axial binding residue" evidence="13">
    <location>
        <position position="376"/>
    </location>
    <ligand>
        <name>heme</name>
        <dbReference type="ChEBI" id="CHEBI:30413"/>
    </ligand>
    <ligandPart>
        <name>Fe</name>
        <dbReference type="ChEBI" id="CHEBI:18248"/>
    </ligandPart>
</feature>
<accession>A0AAV8ZIQ2</accession>
<keyword evidence="11 14" id="KW-0503">Monooxygenase</keyword>
<reference evidence="15" key="1">
    <citation type="journal article" date="2023" name="Insect Mol. Biol.">
        <title>Genome sequencing provides insights into the evolution of gene families encoding plant cell wall-degrading enzymes in longhorned beetles.</title>
        <authorList>
            <person name="Shin N.R."/>
            <person name="Okamura Y."/>
            <person name="Kirsch R."/>
            <person name="Pauchet Y."/>
        </authorList>
    </citation>
    <scope>NUCLEOTIDE SEQUENCE</scope>
    <source>
        <strain evidence="15">RBIC_L_NR</strain>
    </source>
</reference>
<dbReference type="GO" id="GO:0004497">
    <property type="term" value="F:monooxygenase activity"/>
    <property type="evidence" value="ECO:0007669"/>
    <property type="project" value="UniProtKB-KW"/>
</dbReference>
<keyword evidence="8" id="KW-0492">Microsome</keyword>
<dbReference type="SUPFAM" id="SSF48264">
    <property type="entry name" value="Cytochrome P450"/>
    <property type="match status" value="1"/>
</dbReference>
<dbReference type="GO" id="GO:0005506">
    <property type="term" value="F:iron ion binding"/>
    <property type="evidence" value="ECO:0007669"/>
    <property type="project" value="InterPro"/>
</dbReference>
<evidence type="ECO:0000256" key="14">
    <source>
        <dbReference type="RuleBase" id="RU000461"/>
    </source>
</evidence>
<keyword evidence="7" id="KW-0256">Endoplasmic reticulum</keyword>
<evidence type="ECO:0000313" key="15">
    <source>
        <dbReference type="EMBL" id="KAJ8963927.1"/>
    </source>
</evidence>
<comment type="caution">
    <text evidence="15">The sequence shown here is derived from an EMBL/GenBank/DDBJ whole genome shotgun (WGS) entry which is preliminary data.</text>
</comment>
<dbReference type="GO" id="GO:0016705">
    <property type="term" value="F:oxidoreductase activity, acting on paired donors, with incorporation or reduction of molecular oxygen"/>
    <property type="evidence" value="ECO:0007669"/>
    <property type="project" value="InterPro"/>
</dbReference>
<proteinExistence type="inferred from homology"/>
<evidence type="ECO:0000256" key="8">
    <source>
        <dbReference type="ARBA" id="ARBA00022848"/>
    </source>
</evidence>
<sequence length="437" mass="50972">LILLLFFRYCGIFQLGHPILLIRDPELIKKITVKEFDSFSDHATFFDEEIDPFWGKNLFASRDYLNEQNTEVTEWDLNDIVKKFTIDVIATTAFGIQSNTLKEKDNEFFHMGQELTNFKGINRFKMMVYNLNPYIIKILNLKMISDNVSSFFHHIIKRTMEIRAKENIIRPDLIHLLMEARKGQLKFEDSSDKDDSFATAKETYLGSTNKQFALSLTDEDITAQSLVFFFGGYDTTSILINFCIYELVANPDIQERLRKEVDINLKKYDGKISYEGLFKMKYLDMVISETVRKWPAAIFLDRKVVKPFTIEPETAGEKPIHLQPGDICWLPNFAIQRDSNYWPNPDTFDPERFSDENRSKIHPFTFTPFGAGPRNCIGSRYAIMVSKLLLFYLLANFEIKPTKDTCIPLVVRKNDILLNSEHGFNFDFKKRHTLVKN</sequence>
<dbReference type="PANTHER" id="PTHR24292:SF54">
    <property type="entry name" value="CYP9F3-RELATED"/>
    <property type="match status" value="1"/>
</dbReference>
<dbReference type="FunFam" id="1.10.630.10:FF:000182">
    <property type="entry name" value="Cytochrome P450 3A4"/>
    <property type="match status" value="1"/>
</dbReference>
<evidence type="ECO:0000256" key="2">
    <source>
        <dbReference type="ARBA" id="ARBA00004174"/>
    </source>
</evidence>
<dbReference type="AlphaFoldDB" id="A0AAV8ZIQ2"/>
<dbReference type="PRINTS" id="PR00385">
    <property type="entry name" value="P450"/>
</dbReference>
<keyword evidence="12" id="KW-0472">Membrane</keyword>
<dbReference type="Gene3D" id="1.10.630.10">
    <property type="entry name" value="Cytochrome P450"/>
    <property type="match status" value="1"/>
</dbReference>
<dbReference type="Pfam" id="PF00067">
    <property type="entry name" value="p450"/>
    <property type="match status" value="1"/>
</dbReference>
<dbReference type="GO" id="GO:0005789">
    <property type="term" value="C:endoplasmic reticulum membrane"/>
    <property type="evidence" value="ECO:0007669"/>
    <property type="project" value="UniProtKB-SubCell"/>
</dbReference>
<dbReference type="InterPro" id="IPR036396">
    <property type="entry name" value="Cyt_P450_sf"/>
</dbReference>
<comment type="cofactor">
    <cofactor evidence="1 13">
        <name>heme</name>
        <dbReference type="ChEBI" id="CHEBI:30413"/>
    </cofactor>
</comment>
<evidence type="ECO:0000256" key="13">
    <source>
        <dbReference type="PIRSR" id="PIRSR602401-1"/>
    </source>
</evidence>
<keyword evidence="6 13" id="KW-0479">Metal-binding</keyword>
<dbReference type="PANTHER" id="PTHR24292">
    <property type="entry name" value="CYTOCHROME P450"/>
    <property type="match status" value="1"/>
</dbReference>
<dbReference type="PROSITE" id="PS00086">
    <property type="entry name" value="CYTOCHROME_P450"/>
    <property type="match status" value="1"/>
</dbReference>
<dbReference type="GO" id="GO:0020037">
    <property type="term" value="F:heme binding"/>
    <property type="evidence" value="ECO:0007669"/>
    <property type="project" value="InterPro"/>
</dbReference>
<dbReference type="InterPro" id="IPR017972">
    <property type="entry name" value="Cyt_P450_CS"/>
</dbReference>